<dbReference type="RefSeq" id="WP_386665049.1">
    <property type="nucleotide sequence ID" value="NZ_JBHLTG010000001.1"/>
</dbReference>
<sequence length="338" mass="34942">MNQPLIDAYLDELLGPTPGGGRASAPVPASTPDDVVAHAAVAEAVADATADALAVALLEDFDRETTGAAAPASPAPVCSDPDPAASDSAASDSVASNPTDSEASAPAPAPSPAAAVIDDSLAAELLAEFDREIATQPAVIPRAARTPAASAEPPAQLAPAAAARVAPESFELPESFSPVPRPRPVQETPPALRAKDTTRPGHAHPGRWLRVCVDTDRYAVELLRVQEVVRLVPIVWMRGAHAAVLGVMNLRGRIVPVFDLGLWLGTTAVEPDERARIVVVERNDELIGLLVTAVNDVVTLTAEHIEPPLGAGTPGAIMGVARANDAPTVLLDANWLFD</sequence>
<dbReference type="InterPro" id="IPR039315">
    <property type="entry name" value="CheW"/>
</dbReference>
<feature type="compositionally biased region" description="Low complexity" evidence="4">
    <location>
        <begin position="68"/>
        <end position="96"/>
    </location>
</feature>
<dbReference type="InterPro" id="IPR036061">
    <property type="entry name" value="CheW-like_dom_sf"/>
</dbReference>
<evidence type="ECO:0000259" key="5">
    <source>
        <dbReference type="PROSITE" id="PS50851"/>
    </source>
</evidence>
<feature type="region of interest" description="Disordered" evidence="4">
    <location>
        <begin position="67"/>
        <end position="112"/>
    </location>
</feature>
<dbReference type="PANTHER" id="PTHR22617:SF45">
    <property type="entry name" value="CHEMOTAXIS PROTEIN CHEW"/>
    <property type="match status" value="1"/>
</dbReference>
<comment type="caution">
    <text evidence="6">The sequence shown here is derived from an EMBL/GenBank/DDBJ whole genome shotgun (WGS) entry which is preliminary data.</text>
</comment>
<dbReference type="InterPro" id="IPR002545">
    <property type="entry name" value="CheW-lke_dom"/>
</dbReference>
<dbReference type="PROSITE" id="PS50851">
    <property type="entry name" value="CHEW"/>
    <property type="match status" value="1"/>
</dbReference>
<evidence type="ECO:0000256" key="3">
    <source>
        <dbReference type="ARBA" id="ARBA00022490"/>
    </source>
</evidence>
<dbReference type="Gene3D" id="2.30.30.40">
    <property type="entry name" value="SH3 Domains"/>
    <property type="match status" value="1"/>
</dbReference>
<feature type="region of interest" description="Disordered" evidence="4">
    <location>
        <begin position="144"/>
        <end position="163"/>
    </location>
</feature>
<protein>
    <recommendedName>
        <fullName evidence="2">Chemotaxis protein CheW</fullName>
    </recommendedName>
</protein>
<organism evidence="6 7">
    <name type="scientific">Lysobacter korlensis</name>
    <dbReference type="NCBI Taxonomy" id="553636"/>
    <lineage>
        <taxon>Bacteria</taxon>
        <taxon>Pseudomonadati</taxon>
        <taxon>Pseudomonadota</taxon>
        <taxon>Gammaproteobacteria</taxon>
        <taxon>Lysobacterales</taxon>
        <taxon>Lysobacteraceae</taxon>
        <taxon>Lysobacter</taxon>
    </lineage>
</organism>
<evidence type="ECO:0000256" key="4">
    <source>
        <dbReference type="SAM" id="MobiDB-lite"/>
    </source>
</evidence>
<proteinExistence type="predicted"/>
<dbReference type="Gene3D" id="2.40.50.180">
    <property type="entry name" value="CheA-289, Domain 4"/>
    <property type="match status" value="1"/>
</dbReference>
<dbReference type="Proteomes" id="UP001589896">
    <property type="component" value="Unassembled WGS sequence"/>
</dbReference>
<evidence type="ECO:0000313" key="6">
    <source>
        <dbReference type="EMBL" id="MFC0677048.1"/>
    </source>
</evidence>
<dbReference type="SUPFAM" id="SSF50341">
    <property type="entry name" value="CheW-like"/>
    <property type="match status" value="1"/>
</dbReference>
<comment type="subcellular location">
    <subcellularLocation>
        <location evidence="1">Cytoplasm</location>
    </subcellularLocation>
</comment>
<evidence type="ECO:0000313" key="7">
    <source>
        <dbReference type="Proteomes" id="UP001589896"/>
    </source>
</evidence>
<evidence type="ECO:0000256" key="2">
    <source>
        <dbReference type="ARBA" id="ARBA00021483"/>
    </source>
</evidence>
<accession>A0ABV6RM45</accession>
<gene>
    <name evidence="6" type="ORF">ACFFGH_04160</name>
</gene>
<name>A0ABV6RM45_9GAMM</name>
<feature type="region of interest" description="Disordered" evidence="4">
    <location>
        <begin position="172"/>
        <end position="206"/>
    </location>
</feature>
<reference evidence="6 7" key="1">
    <citation type="submission" date="2024-09" db="EMBL/GenBank/DDBJ databases">
        <authorList>
            <person name="Sun Q."/>
            <person name="Mori K."/>
        </authorList>
    </citation>
    <scope>NUCLEOTIDE SEQUENCE [LARGE SCALE GENOMIC DNA]</scope>
    <source>
        <strain evidence="6 7">KCTC 23076</strain>
    </source>
</reference>
<feature type="domain" description="CheW-like" evidence="5">
    <location>
        <begin position="205"/>
        <end position="338"/>
    </location>
</feature>
<evidence type="ECO:0000256" key="1">
    <source>
        <dbReference type="ARBA" id="ARBA00004496"/>
    </source>
</evidence>
<keyword evidence="3" id="KW-0963">Cytoplasm</keyword>
<dbReference type="EMBL" id="JBHLTG010000001">
    <property type="protein sequence ID" value="MFC0677048.1"/>
    <property type="molecule type" value="Genomic_DNA"/>
</dbReference>
<dbReference type="PANTHER" id="PTHR22617">
    <property type="entry name" value="CHEMOTAXIS SENSOR HISTIDINE KINASE-RELATED"/>
    <property type="match status" value="1"/>
</dbReference>
<keyword evidence="7" id="KW-1185">Reference proteome</keyword>
<dbReference type="Pfam" id="PF01584">
    <property type="entry name" value="CheW"/>
    <property type="match status" value="1"/>
</dbReference>
<feature type="compositionally biased region" description="Low complexity" evidence="4">
    <location>
        <begin position="147"/>
        <end position="163"/>
    </location>
</feature>
<dbReference type="SMART" id="SM00260">
    <property type="entry name" value="CheW"/>
    <property type="match status" value="1"/>
</dbReference>